<reference evidence="1 2" key="2">
    <citation type="submission" date="2010-08" db="EMBL/GenBank/DDBJ databases">
        <title>The Genome Sequence of Vibrio cholerae strain 2740-80.</title>
        <authorList>
            <consortium name="The Broad Institute Genome Sequencing Platform"/>
            <person name="Colwell R."/>
            <person name="Young S.K."/>
            <person name="Zeng Q."/>
            <person name="Alvarado L."/>
            <person name="Berlin A."/>
            <person name="Chapman S."/>
            <person name="Chen Z."/>
            <person name="Freedman E."/>
            <person name="Gellesch M."/>
            <person name="Goldberg J."/>
            <person name="Griggs A."/>
            <person name="Gujja S."/>
            <person name="Heilman E."/>
            <person name="Heiman D."/>
            <person name="Howarth C."/>
            <person name="Larson L."/>
            <person name="Mehta T."/>
            <person name="Neiman D.N."/>
            <person name="Park D."/>
            <person name="Pearson M."/>
            <person name="Roberts A."/>
            <person name="Saif S."/>
            <person name="Shenoy N."/>
            <person name="Sisk P."/>
            <person name="Stolte C."/>
            <person name="Sykes S."/>
            <person name="White J."/>
            <person name="Yandava C."/>
            <person name="Borodovsky M."/>
            <person name="Heidelberg J."/>
            <person name="Haas B."/>
            <person name="Nusbaum C."/>
            <person name="Birren B."/>
        </authorList>
    </citation>
    <scope>NUCLEOTIDE SEQUENCE [LARGE SCALE GENOMIC DNA]</scope>
    <source>
        <strain evidence="1 2">2740-80</strain>
    </source>
</reference>
<name>A0A0K9UPH2_VIBCL</name>
<dbReference type="AlphaFoldDB" id="A0A0K9UPH2"/>
<comment type="caution">
    <text evidence="1">The sequence shown here is derived from an EMBL/GenBank/DDBJ whole genome shotgun (WGS) entry which is preliminary data.</text>
</comment>
<reference evidence="1 2" key="1">
    <citation type="submission" date="2007-01" db="EMBL/GenBank/DDBJ databases">
        <authorList>
            <person name="Kobayashi T."/>
            <person name="Suzuki M."/>
            <person name="Inoue H."/>
            <person name="Itai R.N."/>
            <person name="Takahashi M."/>
            <person name="Nakanishi H."/>
            <person name="Mori S."/>
            <person name="Nishizawa N.K."/>
        </authorList>
    </citation>
    <scope>NUCLEOTIDE SEQUENCE [LARGE SCALE GENOMIC DNA]</scope>
    <source>
        <strain evidence="1 2">2740-80</strain>
    </source>
</reference>
<sequence length="124" mass="14516">MNKHETLLKAVGRLNFHHCFVLRTNSVTKMPVIEIANPYGAIAQRLMRDAVEVTELRHGTLNKMYVTKFCGCLVRWWSSECQQYVGNTVINSQENQHEKPTFLKNLQALRNWKYDKANTQVFHH</sequence>
<dbReference type="RefSeq" id="WP_001032752.1">
    <property type="nucleotide sequence ID" value="NZ_CP016324.1"/>
</dbReference>
<dbReference type="EMBL" id="AAUT02000021">
    <property type="protein sequence ID" value="KNA58009.1"/>
    <property type="molecule type" value="Genomic_DNA"/>
</dbReference>
<protein>
    <submittedName>
        <fullName evidence="1">Uncharacterized protein</fullName>
    </submittedName>
</protein>
<evidence type="ECO:0000313" key="2">
    <source>
        <dbReference type="Proteomes" id="UP000003017"/>
    </source>
</evidence>
<evidence type="ECO:0000313" key="1">
    <source>
        <dbReference type="EMBL" id="KNA58009.1"/>
    </source>
</evidence>
<proteinExistence type="predicted"/>
<organism evidence="1 2">
    <name type="scientific">Vibrio cholerae 2740-80</name>
    <dbReference type="NCBI Taxonomy" id="412614"/>
    <lineage>
        <taxon>Bacteria</taxon>
        <taxon>Pseudomonadati</taxon>
        <taxon>Pseudomonadota</taxon>
        <taxon>Gammaproteobacteria</taxon>
        <taxon>Vibrionales</taxon>
        <taxon>Vibrionaceae</taxon>
        <taxon>Vibrio</taxon>
    </lineage>
</organism>
<accession>A0A0K9UPH2</accession>
<gene>
    <name evidence="1" type="ORF">VC274080_022639</name>
</gene>
<dbReference type="Proteomes" id="UP000003017">
    <property type="component" value="Unassembled WGS sequence"/>
</dbReference>